<reference evidence="6" key="1">
    <citation type="journal article" date="2020" name="Stud. Mycol.">
        <title>101 Dothideomycetes genomes: a test case for predicting lifestyles and emergence of pathogens.</title>
        <authorList>
            <person name="Haridas S."/>
            <person name="Albert R."/>
            <person name="Binder M."/>
            <person name="Bloem J."/>
            <person name="Labutti K."/>
            <person name="Salamov A."/>
            <person name="Andreopoulos B."/>
            <person name="Baker S."/>
            <person name="Barry K."/>
            <person name="Bills G."/>
            <person name="Bluhm B."/>
            <person name="Cannon C."/>
            <person name="Castanera R."/>
            <person name="Culley D."/>
            <person name="Daum C."/>
            <person name="Ezra D."/>
            <person name="Gonzalez J."/>
            <person name="Henrissat B."/>
            <person name="Kuo A."/>
            <person name="Liang C."/>
            <person name="Lipzen A."/>
            <person name="Lutzoni F."/>
            <person name="Magnuson J."/>
            <person name="Mondo S."/>
            <person name="Nolan M."/>
            <person name="Ohm R."/>
            <person name="Pangilinan J."/>
            <person name="Park H.-J."/>
            <person name="Ramirez L."/>
            <person name="Alfaro M."/>
            <person name="Sun H."/>
            <person name="Tritt A."/>
            <person name="Yoshinaga Y."/>
            <person name="Zwiers L.-H."/>
            <person name="Turgeon B."/>
            <person name="Goodwin S."/>
            <person name="Spatafora J."/>
            <person name="Crous P."/>
            <person name="Grigoriev I."/>
        </authorList>
    </citation>
    <scope>NUCLEOTIDE SEQUENCE</scope>
    <source>
        <strain evidence="6">CBS 122681</strain>
    </source>
</reference>
<organism evidence="6 7">
    <name type="scientific">Lophiostoma macrostomum CBS 122681</name>
    <dbReference type="NCBI Taxonomy" id="1314788"/>
    <lineage>
        <taxon>Eukaryota</taxon>
        <taxon>Fungi</taxon>
        <taxon>Dikarya</taxon>
        <taxon>Ascomycota</taxon>
        <taxon>Pezizomycotina</taxon>
        <taxon>Dothideomycetes</taxon>
        <taxon>Pleosporomycetidae</taxon>
        <taxon>Pleosporales</taxon>
        <taxon>Lophiostomataceae</taxon>
        <taxon>Lophiostoma</taxon>
    </lineage>
</organism>
<dbReference type="Pfam" id="PF22786">
    <property type="entry name" value="Tag1_C"/>
    <property type="match status" value="1"/>
</dbReference>
<dbReference type="AlphaFoldDB" id="A0A6A6T497"/>
<dbReference type="Pfam" id="PF26174">
    <property type="entry name" value="LEA-2_1"/>
    <property type="match status" value="1"/>
</dbReference>
<dbReference type="Pfam" id="PF26153">
    <property type="entry name" value="LEA-2L_5"/>
    <property type="match status" value="1"/>
</dbReference>
<feature type="transmembrane region" description="Helical" evidence="2">
    <location>
        <begin position="90"/>
        <end position="110"/>
    </location>
</feature>
<feature type="region of interest" description="Disordered" evidence="1">
    <location>
        <begin position="741"/>
        <end position="763"/>
    </location>
</feature>
<evidence type="ECO:0000256" key="2">
    <source>
        <dbReference type="SAM" id="Phobius"/>
    </source>
</evidence>
<evidence type="ECO:0000256" key="1">
    <source>
        <dbReference type="SAM" id="MobiDB-lite"/>
    </source>
</evidence>
<dbReference type="InterPro" id="IPR055011">
    <property type="entry name" value="Tag1_C"/>
</dbReference>
<dbReference type="InterPro" id="IPR059066">
    <property type="entry name" value="Ig_Tag1-like_5th"/>
</dbReference>
<gene>
    <name evidence="6" type="ORF">K491DRAFT_718078</name>
</gene>
<evidence type="ECO:0008006" key="8">
    <source>
        <dbReference type="Google" id="ProtNLM"/>
    </source>
</evidence>
<feature type="region of interest" description="Disordered" evidence="1">
    <location>
        <begin position="589"/>
        <end position="608"/>
    </location>
</feature>
<feature type="domain" description="Tag1-like fourth Ig-like" evidence="4">
    <location>
        <begin position="615"/>
        <end position="728"/>
    </location>
</feature>
<evidence type="ECO:0000313" key="6">
    <source>
        <dbReference type="EMBL" id="KAF2653354.1"/>
    </source>
</evidence>
<feature type="domain" description="Tag1-like fifth Ig-like" evidence="5">
    <location>
        <begin position="758"/>
        <end position="869"/>
    </location>
</feature>
<accession>A0A6A6T497</accession>
<sequence>MNTPDTPDGPWGSTRTPSERPASQRSGRSAQSKRSLPSSRTTEETPLLAREDRSDDEQETGQTTATTSLLRSLGGSGDDKTPFWKKRWPSILALVLLCVVVVLIMLGFLATEGIEEYAMQAADFRPTKLALDSLTPTGVRVQVEGDFKMDASKVKKKSVRDLGRFGTWIAREAESGPSSVDVYLPEYGNILLGSARVPSIKVNIRNGHTTHISFFTDVEPGSFDGIRNVADEWLRGNIGQIRVKGKAQVPLKSGLIQLGEQIVEQSFVLQGNALPTLPAYNISKINLRDAENGYRGMGADVSVDVTNDFPVQITIPQVAVDVLVDGCRPSDKHILVGTAETARIDVEPKTDLHVNVTGHVEDLPDSLTDACPNSEKSPLDSLIGQYMQGADATVYINCCTFPDPETPDWAGELLKDITVPLKFAGKDMGNLIKNFSMTDVHFHLPNPWAEPGTPEASPTIDAVVKVFITLPDEMNFNLSVHGIMADADVFYKKKKLGELNLDEWQKANSTRHEGHKKEKSLLVVEADINKAPLKITDDDVFSEVVQALMFGSKDVNLGIKAAVGVEVGTPMGKFAIREIPAEGAVQVKPIRSGKGDGDEDDHKGGSGFPSINLKMGNLSIVDTTPTSLIMQAHVNFTNPTNYSATVPYFNIHILVNGTVMGEGIAKDISVHPGNNTNILVTAVWDPFTQSGAQGKAVGSEWLSQYISGFNTSMTVQTHNGSIPAQPSFGFALSHLPITFPTPSLSGPKHPPPSDPSKPDESPHFIKDATMHIISSTAVFTLASPFATTTMYITHMNATSYYEGHQAGTILYDLPFAVPPGDSVTPRLPVDWSLGGVGFEAVKKALGGQLKLSAFAEVGCRIGQWREDVWYKGRSIGANIRL</sequence>
<dbReference type="Gene3D" id="2.60.40.1820">
    <property type="match status" value="1"/>
</dbReference>
<dbReference type="Proteomes" id="UP000799324">
    <property type="component" value="Unassembled WGS sequence"/>
</dbReference>
<keyword evidence="7" id="KW-1185">Reference proteome</keyword>
<feature type="compositionally biased region" description="Polar residues" evidence="1">
    <location>
        <begin position="13"/>
        <end position="40"/>
    </location>
</feature>
<keyword evidence="2" id="KW-0472">Membrane</keyword>
<protein>
    <recommendedName>
        <fullName evidence="8">Pre-rRNA processing protein</fullName>
    </recommendedName>
</protein>
<evidence type="ECO:0000259" key="4">
    <source>
        <dbReference type="Pfam" id="PF26150"/>
    </source>
</evidence>
<name>A0A6A6T497_9PLEO</name>
<dbReference type="InterPro" id="IPR046368">
    <property type="entry name" value="Tag1"/>
</dbReference>
<keyword evidence="2" id="KW-0812">Transmembrane</keyword>
<dbReference type="EMBL" id="MU004382">
    <property type="protein sequence ID" value="KAF2653354.1"/>
    <property type="molecule type" value="Genomic_DNA"/>
</dbReference>
<feature type="compositionally biased region" description="Polar residues" evidence="1">
    <location>
        <begin position="60"/>
        <end position="70"/>
    </location>
</feature>
<feature type="domain" description="Tag1 C-terminal" evidence="3">
    <location>
        <begin position="474"/>
        <end position="588"/>
    </location>
</feature>
<evidence type="ECO:0000259" key="3">
    <source>
        <dbReference type="Pfam" id="PF22786"/>
    </source>
</evidence>
<evidence type="ECO:0000313" key="7">
    <source>
        <dbReference type="Proteomes" id="UP000799324"/>
    </source>
</evidence>
<evidence type="ECO:0000259" key="5">
    <source>
        <dbReference type="Pfam" id="PF26153"/>
    </source>
</evidence>
<dbReference type="InterPro" id="IPR059065">
    <property type="entry name" value="Ig_Tag1-like_4th"/>
</dbReference>
<dbReference type="PANTHER" id="PTHR35895">
    <property type="entry name" value="CHROMOSOME 16, WHOLE GENOME SHOTGUN SEQUENCE"/>
    <property type="match status" value="1"/>
</dbReference>
<proteinExistence type="predicted"/>
<feature type="region of interest" description="Disordered" evidence="1">
    <location>
        <begin position="1"/>
        <end position="77"/>
    </location>
</feature>
<dbReference type="PANTHER" id="PTHR35895:SF3">
    <property type="entry name" value="PRE-RRNA PROCESSING PROTEIN"/>
    <property type="match status" value="1"/>
</dbReference>
<keyword evidence="2" id="KW-1133">Transmembrane helix</keyword>
<dbReference type="GO" id="GO:0000329">
    <property type="term" value="C:fungal-type vacuole membrane"/>
    <property type="evidence" value="ECO:0007669"/>
    <property type="project" value="InterPro"/>
</dbReference>
<dbReference type="Pfam" id="PF26150">
    <property type="entry name" value="LEA-2_4"/>
    <property type="match status" value="1"/>
</dbReference>
<dbReference type="OrthoDB" id="5596576at2759"/>
<feature type="compositionally biased region" description="Basic and acidic residues" evidence="1">
    <location>
        <begin position="593"/>
        <end position="604"/>
    </location>
</feature>